<feature type="chain" id="PRO_5010228111" description="Conjugal transfer protein" evidence="1">
    <location>
        <begin position="23"/>
        <end position="123"/>
    </location>
</feature>
<dbReference type="Proteomes" id="UP000186079">
    <property type="component" value="Unassembled WGS sequence"/>
</dbReference>
<evidence type="ECO:0000313" key="3">
    <source>
        <dbReference type="Proteomes" id="UP000186079"/>
    </source>
</evidence>
<dbReference type="Pfam" id="PF20531">
    <property type="entry name" value="DUF6746"/>
    <property type="match status" value="1"/>
</dbReference>
<dbReference type="OrthoDB" id="5975812at2"/>
<dbReference type="AlphaFoldDB" id="A0A1N7B766"/>
<dbReference type="EMBL" id="FTMC01000027">
    <property type="protein sequence ID" value="SIR47181.1"/>
    <property type="molecule type" value="Genomic_DNA"/>
</dbReference>
<protein>
    <recommendedName>
        <fullName evidence="4">Conjugal transfer protein</fullName>
    </recommendedName>
</protein>
<name>A0A1N7B766_9PSED</name>
<evidence type="ECO:0008006" key="4">
    <source>
        <dbReference type="Google" id="ProtNLM"/>
    </source>
</evidence>
<evidence type="ECO:0000313" key="2">
    <source>
        <dbReference type="EMBL" id="SIR47181.1"/>
    </source>
</evidence>
<accession>A0A1N7B766</accession>
<dbReference type="RefSeq" id="WP_027589386.1">
    <property type="nucleotide sequence ID" value="NZ_FMUP01000001.1"/>
</dbReference>
<feature type="signal peptide" evidence="1">
    <location>
        <begin position="1"/>
        <end position="22"/>
    </location>
</feature>
<evidence type="ECO:0000256" key="1">
    <source>
        <dbReference type="SAM" id="SignalP"/>
    </source>
</evidence>
<organism evidence="2 3">
    <name type="scientific">Pseudomonas flexibilis</name>
    <dbReference type="NCBI Taxonomy" id="706570"/>
    <lineage>
        <taxon>Bacteria</taxon>
        <taxon>Pseudomonadati</taxon>
        <taxon>Pseudomonadota</taxon>
        <taxon>Gammaproteobacteria</taxon>
        <taxon>Pseudomonadales</taxon>
        <taxon>Pseudomonadaceae</taxon>
        <taxon>Pseudomonas</taxon>
    </lineage>
</organism>
<sequence length="123" mass="13439">MNAIARTLVFTLATCLSAGALASERMAHAKGLPADTLAEAVNNLVSHNQKLEALIAQPMTSQQLDEVHLLSYTLENALRRIDQDLKQIAENLEAVHIASERNDPATVQRQGRAYLDGVRPLAR</sequence>
<dbReference type="InterPro" id="IPR046634">
    <property type="entry name" value="DUF6746"/>
</dbReference>
<keyword evidence="1" id="KW-0732">Signal</keyword>
<reference evidence="2 3" key="1">
    <citation type="submission" date="2017-01" db="EMBL/GenBank/DDBJ databases">
        <authorList>
            <person name="Mah S.A."/>
            <person name="Swanson W.J."/>
            <person name="Moy G.W."/>
            <person name="Vacquier V.D."/>
        </authorList>
    </citation>
    <scope>NUCLEOTIDE SEQUENCE [LARGE SCALE GENOMIC DNA]</scope>
    <source>
        <strain evidence="2 3">ATCC 29606</strain>
    </source>
</reference>
<gene>
    <name evidence="2" type="ORF">SAMN05421672_12716</name>
</gene>
<proteinExistence type="predicted"/>